<sequence length="65" mass="7054">MHKIFKIIAAVLSLFGIISLVRIIAAGDEAMETGGEAGLFEPMAYSAYVILGLVVAFVLFLFYKI</sequence>
<evidence type="ECO:0000313" key="3">
    <source>
        <dbReference type="Proteomes" id="UP000014962"/>
    </source>
</evidence>
<accession>S7X1F5</accession>
<keyword evidence="1" id="KW-1133">Transmembrane helix</keyword>
<dbReference type="STRING" id="641526.ADIWIN_2187"/>
<dbReference type="RefSeq" id="WP_020894728.1">
    <property type="nucleotide sequence ID" value="NZ_ATMR01000098.1"/>
</dbReference>
<dbReference type="Proteomes" id="UP000014962">
    <property type="component" value="Unassembled WGS sequence"/>
</dbReference>
<keyword evidence="3" id="KW-1185">Reference proteome</keyword>
<dbReference type="OrthoDB" id="1446429at2"/>
<organism evidence="2 3">
    <name type="scientific">Winogradskyella psychrotolerans RS-3</name>
    <dbReference type="NCBI Taxonomy" id="641526"/>
    <lineage>
        <taxon>Bacteria</taxon>
        <taxon>Pseudomonadati</taxon>
        <taxon>Bacteroidota</taxon>
        <taxon>Flavobacteriia</taxon>
        <taxon>Flavobacteriales</taxon>
        <taxon>Flavobacteriaceae</taxon>
        <taxon>Winogradskyella</taxon>
    </lineage>
</organism>
<comment type="caution">
    <text evidence="2">The sequence shown here is derived from an EMBL/GenBank/DDBJ whole genome shotgun (WGS) entry which is preliminary data.</text>
</comment>
<protein>
    <submittedName>
        <fullName evidence="2">Uncharacterized protein</fullName>
    </submittedName>
</protein>
<proteinExistence type="predicted"/>
<dbReference type="EMBL" id="ATMR01000098">
    <property type="protein sequence ID" value="EPR72864.1"/>
    <property type="molecule type" value="Genomic_DNA"/>
</dbReference>
<evidence type="ECO:0000313" key="2">
    <source>
        <dbReference type="EMBL" id="EPR72864.1"/>
    </source>
</evidence>
<keyword evidence="1" id="KW-0812">Transmembrane</keyword>
<feature type="transmembrane region" description="Helical" evidence="1">
    <location>
        <begin position="45"/>
        <end position="63"/>
    </location>
</feature>
<evidence type="ECO:0000256" key="1">
    <source>
        <dbReference type="SAM" id="Phobius"/>
    </source>
</evidence>
<gene>
    <name evidence="2" type="ORF">ADIWIN_2187</name>
</gene>
<reference evidence="2 3" key="1">
    <citation type="journal article" date="2013" name="Genome Announc.">
        <title>Draft Genome Sequence of Winogradskyella psychrotolerans RS-3T, Isolated from the Marine Transect of Kongsfjorden, Ny-Alesund, Svalbard, Arctic Ocean.</title>
        <authorList>
            <person name="Kumar Pinnaka A."/>
            <person name="Ara S."/>
            <person name="Singh A."/>
            <person name="Shivaji S."/>
        </authorList>
    </citation>
    <scope>NUCLEOTIDE SEQUENCE [LARGE SCALE GENOMIC DNA]</scope>
    <source>
        <strain evidence="2 3">RS-3</strain>
    </source>
</reference>
<keyword evidence="1" id="KW-0472">Membrane</keyword>
<dbReference type="AlphaFoldDB" id="S7X1F5"/>
<name>S7X1F5_9FLAO</name>
<feature type="transmembrane region" description="Helical" evidence="1">
    <location>
        <begin position="7"/>
        <end position="25"/>
    </location>
</feature>